<dbReference type="PANTHER" id="PTHR36505">
    <property type="entry name" value="BLR1072 PROTEIN"/>
    <property type="match status" value="1"/>
</dbReference>
<evidence type="ECO:0000259" key="1">
    <source>
        <dbReference type="Pfam" id="PF05239"/>
    </source>
</evidence>
<gene>
    <name evidence="2" type="ORF">QC823_16150</name>
</gene>
<reference evidence="2 3" key="1">
    <citation type="submission" date="2023-04" db="EMBL/GenBank/DDBJ databases">
        <title>A long-awaited taxogenomic arrangement of the family Halomonadaceae.</title>
        <authorList>
            <person name="De La Haba R."/>
            <person name="Chuvochina M."/>
            <person name="Wittouck S."/>
            <person name="Arahal D.R."/>
            <person name="Sanchez-Porro C."/>
            <person name="Hugenholtz P."/>
            <person name="Ventosa A."/>
        </authorList>
    </citation>
    <scope>NUCLEOTIDE SEQUENCE [LARGE SCALE GENOMIC DNA]</scope>
    <source>
        <strain evidence="2 3">DSM 21020</strain>
    </source>
</reference>
<dbReference type="Proteomes" id="UP001254564">
    <property type="component" value="Unassembled WGS sequence"/>
</dbReference>
<dbReference type="Pfam" id="PF05239">
    <property type="entry name" value="PRC"/>
    <property type="match status" value="1"/>
</dbReference>
<dbReference type="SUPFAM" id="SSF50346">
    <property type="entry name" value="PRC-barrel domain"/>
    <property type="match status" value="1"/>
</dbReference>
<proteinExistence type="predicted"/>
<dbReference type="EMBL" id="JARWAN010000068">
    <property type="protein sequence ID" value="MDR5900489.1"/>
    <property type="molecule type" value="Genomic_DNA"/>
</dbReference>
<dbReference type="RefSeq" id="WP_309657363.1">
    <property type="nucleotide sequence ID" value="NZ_JARWAN010000068.1"/>
</dbReference>
<protein>
    <submittedName>
        <fullName evidence="2">PRC-barrel domain-containing protein</fullName>
    </submittedName>
</protein>
<dbReference type="PANTHER" id="PTHR36505:SF1">
    <property type="entry name" value="BLR1072 PROTEIN"/>
    <property type="match status" value="1"/>
</dbReference>
<evidence type="ECO:0000313" key="2">
    <source>
        <dbReference type="EMBL" id="MDR5900489.1"/>
    </source>
</evidence>
<feature type="non-terminal residue" evidence="2">
    <location>
        <position position="1"/>
    </location>
</feature>
<dbReference type="InterPro" id="IPR027275">
    <property type="entry name" value="PRC-brl_dom"/>
</dbReference>
<name>A0ABU1H8C7_9GAMM</name>
<feature type="domain" description="PRC-barrel" evidence="1">
    <location>
        <begin position="21"/>
        <end position="76"/>
    </location>
</feature>
<sequence>QEYEDYVIPALGLSVDRTDDMIVIGPNAEDVGSVEEVLIDNNGQVVAISVEVGGFLGLLEREVVLPLDQVGVQADRQKLTTPLTRDEIEQLPVWNQ</sequence>
<dbReference type="Gene3D" id="2.30.30.240">
    <property type="entry name" value="PRC-barrel domain"/>
    <property type="match status" value="1"/>
</dbReference>
<dbReference type="InterPro" id="IPR011033">
    <property type="entry name" value="PRC_barrel-like_sf"/>
</dbReference>
<evidence type="ECO:0000313" key="3">
    <source>
        <dbReference type="Proteomes" id="UP001254564"/>
    </source>
</evidence>
<comment type="caution">
    <text evidence="2">The sequence shown here is derived from an EMBL/GenBank/DDBJ whole genome shotgun (WGS) entry which is preliminary data.</text>
</comment>
<accession>A0ABU1H8C7</accession>
<keyword evidence="3" id="KW-1185">Reference proteome</keyword>
<organism evidence="2 3">
    <name type="scientific">Vreelandella vilamensis</name>
    <dbReference type="NCBI Taxonomy" id="531309"/>
    <lineage>
        <taxon>Bacteria</taxon>
        <taxon>Pseudomonadati</taxon>
        <taxon>Pseudomonadota</taxon>
        <taxon>Gammaproteobacteria</taxon>
        <taxon>Oceanospirillales</taxon>
        <taxon>Halomonadaceae</taxon>
        <taxon>Vreelandella</taxon>
    </lineage>
</organism>